<evidence type="ECO:0000256" key="6">
    <source>
        <dbReference type="SAM" id="Phobius"/>
    </source>
</evidence>
<dbReference type="Proteomes" id="UP001610432">
    <property type="component" value="Unassembled WGS sequence"/>
</dbReference>
<evidence type="ECO:0000256" key="3">
    <source>
        <dbReference type="ARBA" id="ARBA00022989"/>
    </source>
</evidence>
<feature type="transmembrane region" description="Helical" evidence="6">
    <location>
        <begin position="427"/>
        <end position="449"/>
    </location>
</feature>
<feature type="transmembrane region" description="Helical" evidence="6">
    <location>
        <begin position="109"/>
        <end position="129"/>
    </location>
</feature>
<comment type="caution">
    <text evidence="7">The sequence shown here is derived from an EMBL/GenBank/DDBJ whole genome shotgun (WGS) entry which is preliminary data.</text>
</comment>
<evidence type="ECO:0000256" key="1">
    <source>
        <dbReference type="ARBA" id="ARBA00004141"/>
    </source>
</evidence>
<comment type="subcellular location">
    <subcellularLocation>
        <location evidence="1">Membrane</location>
        <topology evidence="1">Multi-pass membrane protein</topology>
    </subcellularLocation>
</comment>
<evidence type="ECO:0000313" key="8">
    <source>
        <dbReference type="Proteomes" id="UP001610432"/>
    </source>
</evidence>
<reference evidence="7 8" key="1">
    <citation type="submission" date="2024-07" db="EMBL/GenBank/DDBJ databases">
        <title>Section-level genome sequencing and comparative genomics of Aspergillus sections Usti and Cavernicolus.</title>
        <authorList>
            <consortium name="Lawrence Berkeley National Laboratory"/>
            <person name="Nybo J.L."/>
            <person name="Vesth T.C."/>
            <person name="Theobald S."/>
            <person name="Frisvad J.C."/>
            <person name="Larsen T.O."/>
            <person name="Kjaerboelling I."/>
            <person name="Rothschild-Mancinelli K."/>
            <person name="Lyhne E.K."/>
            <person name="Kogle M.E."/>
            <person name="Barry K."/>
            <person name="Clum A."/>
            <person name="Na H."/>
            <person name="Ledsgaard L."/>
            <person name="Lin J."/>
            <person name="Lipzen A."/>
            <person name="Kuo A."/>
            <person name="Riley R."/>
            <person name="Mondo S."/>
            <person name="Labutti K."/>
            <person name="Haridas S."/>
            <person name="Pangalinan J."/>
            <person name="Salamov A.A."/>
            <person name="Simmons B.A."/>
            <person name="Magnuson J.K."/>
            <person name="Chen J."/>
            <person name="Drula E."/>
            <person name="Henrissat B."/>
            <person name="Wiebenga A."/>
            <person name="Lubbers R.J."/>
            <person name="Gomes A.C."/>
            <person name="Macurrencykelacurrency M.R."/>
            <person name="Stajich J."/>
            <person name="Grigoriev I.V."/>
            <person name="Mortensen U.H."/>
            <person name="De Vries R.P."/>
            <person name="Baker S.E."/>
            <person name="Andersen M.R."/>
        </authorList>
    </citation>
    <scope>NUCLEOTIDE SEQUENCE [LARGE SCALE GENOMIC DNA]</scope>
    <source>
        <strain evidence="7 8">CBS 449.75</strain>
    </source>
</reference>
<dbReference type="PANTHER" id="PTHR31794">
    <property type="entry name" value="AUXIN EFFLUX TRANSPORTER FAMILY PROTEIN (EUROFUNG)"/>
    <property type="match status" value="1"/>
</dbReference>
<feature type="transmembrane region" description="Helical" evidence="6">
    <location>
        <begin position="470"/>
        <end position="494"/>
    </location>
</feature>
<accession>A0ABR4LSR7</accession>
<dbReference type="PANTHER" id="PTHR31794:SF2">
    <property type="entry name" value="AUXIN EFFLUX TRANSPORTER FAMILY PROTEIN (EUROFUNG)"/>
    <property type="match status" value="1"/>
</dbReference>
<keyword evidence="2 6" id="KW-0812">Transmembrane</keyword>
<feature type="transmembrane region" description="Helical" evidence="6">
    <location>
        <begin position="506"/>
        <end position="524"/>
    </location>
</feature>
<feature type="region of interest" description="Disordered" evidence="5">
    <location>
        <begin position="222"/>
        <end position="312"/>
    </location>
</feature>
<evidence type="ECO:0000256" key="5">
    <source>
        <dbReference type="SAM" id="MobiDB-lite"/>
    </source>
</evidence>
<keyword evidence="3 6" id="KW-1133">Transmembrane helix</keyword>
<dbReference type="Pfam" id="PF03547">
    <property type="entry name" value="Mem_trans"/>
    <property type="match status" value="1"/>
</dbReference>
<gene>
    <name evidence="7" type="ORF">BJX67DRAFT_387799</name>
</gene>
<protein>
    <submittedName>
        <fullName evidence="7">Auxin efflux carrier</fullName>
    </submittedName>
</protein>
<evidence type="ECO:0000256" key="2">
    <source>
        <dbReference type="ARBA" id="ARBA00022692"/>
    </source>
</evidence>
<dbReference type="RefSeq" id="XP_070886543.1">
    <property type="nucleotide sequence ID" value="XM_071034284.1"/>
</dbReference>
<sequence length="568" mass="62681">MAWPRHYFGSPPSQSLIPLEQDAYAPLSGKLTKGQETSSSLGELCFLIILAVSEVILITLAGYNVARMGLFDADKRKFLNNLNIKLFTPCLIFSMLASQLNTAKLSDLAIIPAIFIVQLLVSLVAARIVSKTFHFGRRASNFIIAMSVFPNSNSLPPPLVLSLSRTLKGLYWDRIPGDNNEEVAARGIFYLVIFQQLSHLLRWSWGYHVLLAPKHKFAEYQEHEDTEVGQNYRDEPEAEPEQGQINNHTQALVDVRDSDSGSGSSHCSDSQNHEPASRMDVTGSSRSSLPDIAEELGKPTGHPTRNGHDDSRLLLPRVGREDDLAAAAQGRPKSLLARARHSIGIKWEASRTSIAGLLARLDQASPSPIRAIVRFFKYCCNKTITFLVEVMNPPLWGMLLAVLVASFPGIQRALFENEYLQNSVTSAIRSTGNVAVPLMLVGLGANLGRDPTAEKDEEFDPEEERIGTRLLVASLVSRMVIPTLVLAPLMFLTVKYVNVAILEDPIFVIVCYLLSGAPTALQLAQICQINGAFEKTMDRILFHSYAIWLLPSTLVLVMLALGALQWAR</sequence>
<feature type="compositionally biased region" description="Low complexity" evidence="5">
    <location>
        <begin position="260"/>
        <end position="270"/>
    </location>
</feature>
<keyword evidence="8" id="KW-1185">Reference proteome</keyword>
<evidence type="ECO:0000313" key="7">
    <source>
        <dbReference type="EMBL" id="KAL2867564.1"/>
    </source>
</evidence>
<name>A0ABR4LSR7_9EURO</name>
<feature type="transmembrane region" description="Helical" evidence="6">
    <location>
        <begin position="78"/>
        <end position="97"/>
    </location>
</feature>
<proteinExistence type="predicted"/>
<dbReference type="GeneID" id="98149356"/>
<feature type="transmembrane region" description="Helical" evidence="6">
    <location>
        <begin position="545"/>
        <end position="567"/>
    </location>
</feature>
<keyword evidence="4 6" id="KW-0472">Membrane</keyword>
<dbReference type="InterPro" id="IPR004776">
    <property type="entry name" value="Mem_transp_PIN-like"/>
</dbReference>
<feature type="transmembrane region" description="Helical" evidence="6">
    <location>
        <begin position="395"/>
        <end position="415"/>
    </location>
</feature>
<evidence type="ECO:0000256" key="4">
    <source>
        <dbReference type="ARBA" id="ARBA00023136"/>
    </source>
</evidence>
<organism evidence="7 8">
    <name type="scientific">Aspergillus lucknowensis</name>
    <dbReference type="NCBI Taxonomy" id="176173"/>
    <lineage>
        <taxon>Eukaryota</taxon>
        <taxon>Fungi</taxon>
        <taxon>Dikarya</taxon>
        <taxon>Ascomycota</taxon>
        <taxon>Pezizomycotina</taxon>
        <taxon>Eurotiomycetes</taxon>
        <taxon>Eurotiomycetidae</taxon>
        <taxon>Eurotiales</taxon>
        <taxon>Aspergillaceae</taxon>
        <taxon>Aspergillus</taxon>
        <taxon>Aspergillus subgen. Nidulantes</taxon>
    </lineage>
</organism>
<dbReference type="EMBL" id="JBFXLQ010000018">
    <property type="protein sequence ID" value="KAL2867564.1"/>
    <property type="molecule type" value="Genomic_DNA"/>
</dbReference>
<feature type="transmembrane region" description="Helical" evidence="6">
    <location>
        <begin position="46"/>
        <end position="66"/>
    </location>
</feature>